<name>A0AAN6I5Y6_PICAN</name>
<dbReference type="AlphaFoldDB" id="A0AAN6I5Y6"/>
<gene>
    <name evidence="1" type="ORF">KL928_002012</name>
</gene>
<evidence type="ECO:0000313" key="2">
    <source>
        <dbReference type="Proteomes" id="UP001196530"/>
    </source>
</evidence>
<organism evidence="1 2">
    <name type="scientific">Pichia angusta</name>
    <name type="common">Yeast</name>
    <name type="synonym">Hansenula polymorpha</name>
    <dbReference type="NCBI Taxonomy" id="870730"/>
    <lineage>
        <taxon>Eukaryota</taxon>
        <taxon>Fungi</taxon>
        <taxon>Dikarya</taxon>
        <taxon>Ascomycota</taxon>
        <taxon>Saccharomycotina</taxon>
        <taxon>Pichiomycetes</taxon>
        <taxon>Pichiales</taxon>
        <taxon>Pichiaceae</taxon>
        <taxon>Ogataea</taxon>
    </lineage>
</organism>
<dbReference type="RefSeq" id="XP_043060217.1">
    <property type="nucleotide sequence ID" value="XM_043202442.1"/>
</dbReference>
<evidence type="ECO:0000313" key="1">
    <source>
        <dbReference type="EMBL" id="KAG7819338.1"/>
    </source>
</evidence>
<protein>
    <submittedName>
        <fullName evidence="1">Uncharacterized protein</fullName>
    </submittedName>
</protein>
<dbReference type="Proteomes" id="UP001196530">
    <property type="component" value="Unassembled WGS sequence"/>
</dbReference>
<comment type="caution">
    <text evidence="1">The sequence shown here is derived from an EMBL/GenBank/DDBJ whole genome shotgun (WGS) entry which is preliminary data.</text>
</comment>
<sequence length="79" mass="8470">MYKSAIALSWMASRKPCGIQGERKLRLDAGQGGRPRGWVWASLSLVCSVLSVQAHPHAHISSAIITSIRTEINAGGQIS</sequence>
<reference evidence="1" key="1">
    <citation type="journal article" date="2021" name="G3 (Bethesda)">
        <title>Genomic diversity, chromosomal rearrangements, and interspecies hybridization in the ogataea polymorpha species complex.</title>
        <authorList>
            <person name="Hanson S.J."/>
            <person name="Cinneide E.O."/>
            <person name="Salzberg L.I."/>
            <person name="Wolfe K.H."/>
            <person name="McGowan J."/>
            <person name="Fitzpatrick D.A."/>
            <person name="Matlin K."/>
        </authorList>
    </citation>
    <scope>NUCLEOTIDE SEQUENCE</scope>
    <source>
        <strain evidence="1">61-244</strain>
    </source>
</reference>
<dbReference type="EMBL" id="JAHLUX010000004">
    <property type="protein sequence ID" value="KAG7819338.1"/>
    <property type="molecule type" value="Genomic_DNA"/>
</dbReference>
<proteinExistence type="predicted"/>
<dbReference type="GeneID" id="66126063"/>
<accession>A0AAN6I5Y6</accession>